<dbReference type="PANTHER" id="PTHR37273:SF1">
    <property type="entry name" value="ADL397C-AP"/>
    <property type="match status" value="1"/>
</dbReference>
<dbReference type="PANTHER" id="PTHR37273">
    <property type="entry name" value="CHROMOSOME 8, WHOLE GENOME SHOTGUN SEQUENCE"/>
    <property type="match status" value="1"/>
</dbReference>
<dbReference type="InterPro" id="IPR012349">
    <property type="entry name" value="Split_barrel_FMN-bd"/>
</dbReference>
<protein>
    <recommendedName>
        <fullName evidence="2">CREG-like beta-barrel domain-containing protein</fullName>
    </recommendedName>
</protein>
<evidence type="ECO:0000313" key="4">
    <source>
        <dbReference type="Proteomes" id="UP000800092"/>
    </source>
</evidence>
<dbReference type="Pfam" id="PF13883">
    <property type="entry name" value="CREG_beta-barrel"/>
    <property type="match status" value="1"/>
</dbReference>
<keyword evidence="4" id="KW-1185">Reference proteome</keyword>
<evidence type="ECO:0000256" key="1">
    <source>
        <dbReference type="SAM" id="SignalP"/>
    </source>
</evidence>
<accession>A0A6A6HI89</accession>
<dbReference type="OrthoDB" id="2138282at2759"/>
<gene>
    <name evidence="3" type="ORF">EV356DRAFT_509691</name>
</gene>
<proteinExistence type="predicted"/>
<feature type="signal peptide" evidence="1">
    <location>
        <begin position="1"/>
        <end position="17"/>
    </location>
</feature>
<dbReference type="SUPFAM" id="SSF50475">
    <property type="entry name" value="FMN-binding split barrel"/>
    <property type="match status" value="1"/>
</dbReference>
<evidence type="ECO:0000259" key="2">
    <source>
        <dbReference type="Pfam" id="PF13883"/>
    </source>
</evidence>
<dbReference type="EMBL" id="ML991778">
    <property type="protein sequence ID" value="KAF2237806.1"/>
    <property type="molecule type" value="Genomic_DNA"/>
</dbReference>
<dbReference type="InterPro" id="IPR055343">
    <property type="entry name" value="CREG_beta-barrel"/>
</dbReference>
<feature type="chain" id="PRO_5025376857" description="CREG-like beta-barrel domain-containing protein" evidence="1">
    <location>
        <begin position="18"/>
        <end position="254"/>
    </location>
</feature>
<dbReference type="Gene3D" id="2.30.110.10">
    <property type="entry name" value="Electron Transport, Fmn-binding Protein, Chain A"/>
    <property type="match status" value="1"/>
</dbReference>
<name>A0A6A6HI89_VIRVR</name>
<sequence length="254" mass="28427">MRFHALAILSSVQLTTSLTLPHFQTIFSYPSPGASLYDSGYDIPSVHESAVQARRILHLENIGTLSTIFPSSSSRSDSTAFENRPSDVGGTPIGLMDYFGDCEPSTGNPTILAIDIATSFKNAAAGSNITLSLRWHPPDAHARKYSTANLPRYSLVGYLEDIKDQEVKEQGLVGCFTKYHPDARGWLPGNKIHESHWVRLVVQEVYWIGGFGDRAYIGWIPVEEWRNVTRGEVEECRLPGEQDTKFFLSHLWNR</sequence>
<organism evidence="3 4">
    <name type="scientific">Viridothelium virens</name>
    <name type="common">Speckled blister lichen</name>
    <name type="synonym">Trypethelium virens</name>
    <dbReference type="NCBI Taxonomy" id="1048519"/>
    <lineage>
        <taxon>Eukaryota</taxon>
        <taxon>Fungi</taxon>
        <taxon>Dikarya</taxon>
        <taxon>Ascomycota</taxon>
        <taxon>Pezizomycotina</taxon>
        <taxon>Dothideomycetes</taxon>
        <taxon>Dothideomycetes incertae sedis</taxon>
        <taxon>Trypetheliales</taxon>
        <taxon>Trypetheliaceae</taxon>
        <taxon>Viridothelium</taxon>
    </lineage>
</organism>
<dbReference type="AlphaFoldDB" id="A0A6A6HI89"/>
<reference evidence="3" key="1">
    <citation type="journal article" date="2020" name="Stud. Mycol.">
        <title>101 Dothideomycetes genomes: a test case for predicting lifestyles and emergence of pathogens.</title>
        <authorList>
            <person name="Haridas S."/>
            <person name="Albert R."/>
            <person name="Binder M."/>
            <person name="Bloem J."/>
            <person name="Labutti K."/>
            <person name="Salamov A."/>
            <person name="Andreopoulos B."/>
            <person name="Baker S."/>
            <person name="Barry K."/>
            <person name="Bills G."/>
            <person name="Bluhm B."/>
            <person name="Cannon C."/>
            <person name="Castanera R."/>
            <person name="Culley D."/>
            <person name="Daum C."/>
            <person name="Ezra D."/>
            <person name="Gonzalez J."/>
            <person name="Henrissat B."/>
            <person name="Kuo A."/>
            <person name="Liang C."/>
            <person name="Lipzen A."/>
            <person name="Lutzoni F."/>
            <person name="Magnuson J."/>
            <person name="Mondo S."/>
            <person name="Nolan M."/>
            <person name="Ohm R."/>
            <person name="Pangilinan J."/>
            <person name="Park H.-J."/>
            <person name="Ramirez L."/>
            <person name="Alfaro M."/>
            <person name="Sun H."/>
            <person name="Tritt A."/>
            <person name="Yoshinaga Y."/>
            <person name="Zwiers L.-H."/>
            <person name="Turgeon B."/>
            <person name="Goodwin S."/>
            <person name="Spatafora J."/>
            <person name="Crous P."/>
            <person name="Grigoriev I."/>
        </authorList>
    </citation>
    <scope>NUCLEOTIDE SEQUENCE</scope>
    <source>
        <strain evidence="3">Tuck. ex Michener</strain>
    </source>
</reference>
<feature type="domain" description="CREG-like beta-barrel" evidence="2">
    <location>
        <begin position="44"/>
        <end position="226"/>
    </location>
</feature>
<keyword evidence="1" id="KW-0732">Signal</keyword>
<evidence type="ECO:0000313" key="3">
    <source>
        <dbReference type="EMBL" id="KAF2237806.1"/>
    </source>
</evidence>
<dbReference type="Proteomes" id="UP000800092">
    <property type="component" value="Unassembled WGS sequence"/>
</dbReference>